<reference evidence="14 15" key="2">
    <citation type="journal article" date="2015" name="Stand. Genomic Sci.">
        <title>Draft genome sequence of Cellulomonas carbonis T26(T) and comparative analysis of six Cellulomonas genomes.</title>
        <authorList>
            <person name="Zhuang W."/>
            <person name="Zhang S."/>
            <person name="Xia X."/>
            <person name="Wang G."/>
        </authorList>
    </citation>
    <scope>NUCLEOTIDE SEQUENCE [LARGE SCALE GENOMIC DNA]</scope>
    <source>
        <strain evidence="14 15">T26</strain>
    </source>
</reference>
<protein>
    <recommendedName>
        <fullName evidence="10">L-threonylcarbamoyladenylate synthase</fullName>
        <ecNumber evidence="3">2.7.7.87</ecNumber>
    </recommendedName>
    <alternativeName>
        <fullName evidence="10">L-threonylcarbamoyladenylate synthase</fullName>
    </alternativeName>
</protein>
<dbReference type="EMBL" id="AXCY01000105">
    <property type="protein sequence ID" value="KGM09308.1"/>
    <property type="molecule type" value="Genomic_DNA"/>
</dbReference>
<evidence type="ECO:0000313" key="15">
    <source>
        <dbReference type="Proteomes" id="UP000029839"/>
    </source>
</evidence>
<evidence type="ECO:0000256" key="2">
    <source>
        <dbReference type="ARBA" id="ARBA00007663"/>
    </source>
</evidence>
<dbReference type="InterPro" id="IPR005145">
    <property type="entry name" value="Sua5_C"/>
</dbReference>
<dbReference type="Proteomes" id="UP000029839">
    <property type="component" value="Unassembled WGS sequence"/>
</dbReference>
<evidence type="ECO:0000256" key="12">
    <source>
        <dbReference type="SAM" id="MobiDB-lite"/>
    </source>
</evidence>
<comment type="caution">
    <text evidence="14">The sequence shown here is derived from an EMBL/GenBank/DDBJ whole genome shotgun (WGS) entry which is preliminary data.</text>
</comment>
<evidence type="ECO:0000256" key="5">
    <source>
        <dbReference type="ARBA" id="ARBA00022679"/>
    </source>
</evidence>
<feature type="domain" description="YrdC-like" evidence="13">
    <location>
        <begin position="26"/>
        <end position="212"/>
    </location>
</feature>
<keyword evidence="6" id="KW-0819">tRNA processing</keyword>
<evidence type="ECO:0000313" key="14">
    <source>
        <dbReference type="EMBL" id="KGM09308.1"/>
    </source>
</evidence>
<dbReference type="GO" id="GO:0005524">
    <property type="term" value="F:ATP binding"/>
    <property type="evidence" value="ECO:0007669"/>
    <property type="project" value="UniProtKB-KW"/>
</dbReference>
<dbReference type="PROSITE" id="PS51163">
    <property type="entry name" value="YRDC"/>
    <property type="match status" value="1"/>
</dbReference>
<keyword evidence="5" id="KW-0808">Transferase</keyword>
<dbReference type="InterPro" id="IPR017945">
    <property type="entry name" value="DHBP_synth_RibB-like_a/b_dom"/>
</dbReference>
<dbReference type="InterPro" id="IPR038385">
    <property type="entry name" value="Sua5/YwlC_C"/>
</dbReference>
<name>A0A0A0BLB9_9CELL</name>
<dbReference type="SUPFAM" id="SSF55821">
    <property type="entry name" value="YrdC/RibB"/>
    <property type="match status" value="1"/>
</dbReference>
<proteinExistence type="inferred from homology"/>
<dbReference type="Pfam" id="PF03481">
    <property type="entry name" value="Sua5_C"/>
    <property type="match status" value="1"/>
</dbReference>
<dbReference type="PANTHER" id="PTHR17490">
    <property type="entry name" value="SUA5"/>
    <property type="match status" value="1"/>
</dbReference>
<reference evidence="14 15" key="1">
    <citation type="submission" date="2013-08" db="EMBL/GenBank/DDBJ databases">
        <title>Genome sequencing of Cellulomonas carbonis T26.</title>
        <authorList>
            <person name="Chen F."/>
            <person name="Li Y."/>
            <person name="Wang G."/>
        </authorList>
    </citation>
    <scope>NUCLEOTIDE SEQUENCE [LARGE SCALE GENOMIC DNA]</scope>
    <source>
        <strain evidence="14 15">T26</strain>
    </source>
</reference>
<dbReference type="FunFam" id="3.90.870.10:FF:000009">
    <property type="entry name" value="Threonylcarbamoyl-AMP synthase, putative"/>
    <property type="match status" value="1"/>
</dbReference>
<comment type="catalytic activity">
    <reaction evidence="11">
        <text>L-threonine + hydrogencarbonate + ATP = L-threonylcarbamoyladenylate + diphosphate + H2O</text>
        <dbReference type="Rhea" id="RHEA:36407"/>
        <dbReference type="ChEBI" id="CHEBI:15377"/>
        <dbReference type="ChEBI" id="CHEBI:17544"/>
        <dbReference type="ChEBI" id="CHEBI:30616"/>
        <dbReference type="ChEBI" id="CHEBI:33019"/>
        <dbReference type="ChEBI" id="CHEBI:57926"/>
        <dbReference type="ChEBI" id="CHEBI:73682"/>
        <dbReference type="EC" id="2.7.7.87"/>
    </reaction>
</comment>
<sequence>MSASGNRTNHPIALPTDLDTRGGATREEIAAAASTLRDGGLVAFPTETVYGLGADASNPVAVARIFAAKGRPADHPLIVHLASADLLDAWAVRVPDVARRVAERFWPGPLTLVLHRHPDVPLAVTGGQDTVGVRVPSHPVAHALLTAFGGGVAAPSANRFGRVSPTTRERVVAELGDRVDLVLEGGACEVGLESTILDLTGERPRLLRPGGIGAAALAEVLADAPTRTVVGGPRTPGRLASHYAPTTPVRVVEAAVLPEAVRAAHAAGMRVAVLTADGDVARTDADAVVTMPSSADAYARELYARLAGVDALGCDVALVRRPPASAGWEAVHDRLGRSEGVDPHAPRGLVVVARPGDAGACADEALRAGVVLLSAWVGDAPPRVLTAPDGARPLHLGEPEPCGPGALIRLDASDENLGIPVAAVELVDALVATGVAGRLAPRPSTDGDPLAAALAHAELATLAGRHPDVVA</sequence>
<evidence type="ECO:0000256" key="8">
    <source>
        <dbReference type="ARBA" id="ARBA00022741"/>
    </source>
</evidence>
<evidence type="ECO:0000256" key="11">
    <source>
        <dbReference type="ARBA" id="ARBA00048366"/>
    </source>
</evidence>
<evidence type="ECO:0000256" key="3">
    <source>
        <dbReference type="ARBA" id="ARBA00012584"/>
    </source>
</evidence>
<evidence type="ECO:0000256" key="9">
    <source>
        <dbReference type="ARBA" id="ARBA00022840"/>
    </source>
</evidence>
<dbReference type="AlphaFoldDB" id="A0A0A0BLB9"/>
<evidence type="ECO:0000256" key="10">
    <source>
        <dbReference type="ARBA" id="ARBA00029774"/>
    </source>
</evidence>
<dbReference type="Gene3D" id="3.90.870.10">
    <property type="entry name" value="DHBP synthase"/>
    <property type="match status" value="1"/>
</dbReference>
<gene>
    <name evidence="14" type="ORF">N868_02930</name>
</gene>
<evidence type="ECO:0000256" key="4">
    <source>
        <dbReference type="ARBA" id="ARBA00022490"/>
    </source>
</evidence>
<dbReference type="GO" id="GO:0005737">
    <property type="term" value="C:cytoplasm"/>
    <property type="evidence" value="ECO:0007669"/>
    <property type="project" value="UniProtKB-SubCell"/>
</dbReference>
<comment type="similarity">
    <text evidence="2">Belongs to the SUA5 family.</text>
</comment>
<keyword evidence="7" id="KW-0548">Nucleotidyltransferase</keyword>
<keyword evidence="4" id="KW-0963">Cytoplasm</keyword>
<dbReference type="NCBIfam" id="TIGR00057">
    <property type="entry name" value="L-threonylcarbamoyladenylate synthase"/>
    <property type="match status" value="1"/>
</dbReference>
<dbReference type="Pfam" id="PF01300">
    <property type="entry name" value="Sua5_yciO_yrdC"/>
    <property type="match status" value="1"/>
</dbReference>
<comment type="subcellular location">
    <subcellularLocation>
        <location evidence="1">Cytoplasm</location>
    </subcellularLocation>
</comment>
<keyword evidence="15" id="KW-1185">Reference proteome</keyword>
<evidence type="ECO:0000256" key="7">
    <source>
        <dbReference type="ARBA" id="ARBA00022695"/>
    </source>
</evidence>
<accession>A0A0A0BLB9</accession>
<keyword evidence="9" id="KW-0067">ATP-binding</keyword>
<organism evidence="14 15">
    <name type="scientific">Cellulomonas carbonis T26</name>
    <dbReference type="NCBI Taxonomy" id="947969"/>
    <lineage>
        <taxon>Bacteria</taxon>
        <taxon>Bacillati</taxon>
        <taxon>Actinomycetota</taxon>
        <taxon>Actinomycetes</taxon>
        <taxon>Micrococcales</taxon>
        <taxon>Cellulomonadaceae</taxon>
        <taxon>Cellulomonas</taxon>
    </lineage>
</organism>
<dbReference type="RefSeq" id="WP_081978889.1">
    <property type="nucleotide sequence ID" value="NZ_AXCY01000105.1"/>
</dbReference>
<keyword evidence="8" id="KW-0547">Nucleotide-binding</keyword>
<dbReference type="PANTHER" id="PTHR17490:SF16">
    <property type="entry name" value="THREONYLCARBAMOYL-AMP SYNTHASE"/>
    <property type="match status" value="1"/>
</dbReference>
<dbReference type="EC" id="2.7.7.87" evidence="3"/>
<dbReference type="GO" id="GO:0003725">
    <property type="term" value="F:double-stranded RNA binding"/>
    <property type="evidence" value="ECO:0007669"/>
    <property type="project" value="InterPro"/>
</dbReference>
<dbReference type="Gene3D" id="3.40.50.11030">
    <property type="entry name" value="Threonylcarbamoyl-AMP synthase, C-terminal domain"/>
    <property type="match status" value="1"/>
</dbReference>
<evidence type="ECO:0000259" key="13">
    <source>
        <dbReference type="PROSITE" id="PS51163"/>
    </source>
</evidence>
<dbReference type="InterPro" id="IPR050156">
    <property type="entry name" value="TC-AMP_synthase_SUA5"/>
</dbReference>
<dbReference type="InterPro" id="IPR006070">
    <property type="entry name" value="Sua5-like_dom"/>
</dbReference>
<dbReference type="GO" id="GO:0061710">
    <property type="term" value="F:L-threonylcarbamoyladenylate synthase"/>
    <property type="evidence" value="ECO:0007669"/>
    <property type="project" value="UniProtKB-EC"/>
</dbReference>
<evidence type="ECO:0000256" key="6">
    <source>
        <dbReference type="ARBA" id="ARBA00022694"/>
    </source>
</evidence>
<dbReference type="GO" id="GO:0006450">
    <property type="term" value="P:regulation of translational fidelity"/>
    <property type="evidence" value="ECO:0007669"/>
    <property type="project" value="TreeGrafter"/>
</dbReference>
<dbReference type="GO" id="GO:0008033">
    <property type="term" value="P:tRNA processing"/>
    <property type="evidence" value="ECO:0007669"/>
    <property type="project" value="UniProtKB-KW"/>
</dbReference>
<dbReference type="GO" id="GO:0000049">
    <property type="term" value="F:tRNA binding"/>
    <property type="evidence" value="ECO:0007669"/>
    <property type="project" value="TreeGrafter"/>
</dbReference>
<feature type="region of interest" description="Disordered" evidence="12">
    <location>
        <begin position="1"/>
        <end position="20"/>
    </location>
</feature>
<evidence type="ECO:0000256" key="1">
    <source>
        <dbReference type="ARBA" id="ARBA00004496"/>
    </source>
</evidence>